<accession>A0A089LBQ5</accession>
<organism evidence="2 3">
    <name type="scientific">Paenibacillus borealis</name>
    <dbReference type="NCBI Taxonomy" id="160799"/>
    <lineage>
        <taxon>Bacteria</taxon>
        <taxon>Bacillati</taxon>
        <taxon>Bacillota</taxon>
        <taxon>Bacilli</taxon>
        <taxon>Bacillales</taxon>
        <taxon>Paenibacillaceae</taxon>
        <taxon>Paenibacillus</taxon>
    </lineage>
</organism>
<dbReference type="Proteomes" id="UP000029518">
    <property type="component" value="Chromosome"/>
</dbReference>
<evidence type="ECO:0000313" key="3">
    <source>
        <dbReference type="Proteomes" id="UP000029518"/>
    </source>
</evidence>
<dbReference type="KEGG" id="pbd:PBOR_06275"/>
<keyword evidence="1" id="KW-1133">Transmembrane helix</keyword>
<keyword evidence="1" id="KW-0812">Transmembrane</keyword>
<dbReference type="OrthoDB" id="2659320at2"/>
<evidence type="ECO:0000313" key="2">
    <source>
        <dbReference type="EMBL" id="AIQ56588.1"/>
    </source>
</evidence>
<dbReference type="RefSeq" id="WP_042210905.1">
    <property type="nucleotide sequence ID" value="NZ_CP009285.1"/>
</dbReference>
<dbReference type="EMBL" id="CP009285">
    <property type="protein sequence ID" value="AIQ56588.1"/>
    <property type="molecule type" value="Genomic_DNA"/>
</dbReference>
<keyword evidence="1" id="KW-0472">Membrane</keyword>
<sequence length="200" mass="21853">MLIILMYMFAVLGVALLLSAAVLQFIRFRPKASGQMEAIHALSAFNLKFPQRFITPDESHLIALDEDGQTMAIGLLHPGKQEPATATTYTFDTILGAEIVENALTLSKVSKTSRITTSAPRIRPSVAATPGFAEAVQAISNAEEISELTLKIYFNNADTPVVSIPFLPRLLPARKTDLLYSAAFLEAQQVHERIRDIVSA</sequence>
<proteinExistence type="predicted"/>
<evidence type="ECO:0000256" key="1">
    <source>
        <dbReference type="SAM" id="Phobius"/>
    </source>
</evidence>
<reference evidence="2" key="1">
    <citation type="submission" date="2014-08" db="EMBL/GenBank/DDBJ databases">
        <title>Comparative genomics of the Paenibacillus odorifer group.</title>
        <authorList>
            <person name="den Bakker H.C."/>
            <person name="Tsai Y.-C.Y.-C."/>
            <person name="Martin N."/>
            <person name="Korlach J."/>
            <person name="Wiedmann M."/>
        </authorList>
    </citation>
    <scope>NUCLEOTIDE SEQUENCE [LARGE SCALE GENOMIC DNA]</scope>
    <source>
        <strain evidence="2">DSM 13188</strain>
    </source>
</reference>
<gene>
    <name evidence="2" type="ORF">PBOR_06275</name>
</gene>
<feature type="transmembrane region" description="Helical" evidence="1">
    <location>
        <begin position="6"/>
        <end position="26"/>
    </location>
</feature>
<keyword evidence="3" id="KW-1185">Reference proteome</keyword>
<name>A0A089LBQ5_PAEBO</name>
<protein>
    <submittedName>
        <fullName evidence="2">Uncharacterized protein</fullName>
    </submittedName>
</protein>
<dbReference type="HOGENOM" id="CLU_1413956_0_0_9"/>
<dbReference type="AlphaFoldDB" id="A0A089LBQ5"/>